<keyword evidence="7" id="KW-1185">Reference proteome</keyword>
<comment type="similarity">
    <text evidence="1">Belongs to the LysR transcriptional regulatory family.</text>
</comment>
<evidence type="ECO:0000256" key="4">
    <source>
        <dbReference type="ARBA" id="ARBA00023163"/>
    </source>
</evidence>
<keyword evidence="2" id="KW-0805">Transcription regulation</keyword>
<evidence type="ECO:0000313" key="7">
    <source>
        <dbReference type="Proteomes" id="UP000516148"/>
    </source>
</evidence>
<dbReference type="Gene3D" id="1.10.10.10">
    <property type="entry name" value="Winged helix-like DNA-binding domain superfamily/Winged helix DNA-binding domain"/>
    <property type="match status" value="1"/>
</dbReference>
<keyword evidence="4" id="KW-0804">Transcription</keyword>
<dbReference type="SUPFAM" id="SSF53850">
    <property type="entry name" value="Periplasmic binding protein-like II"/>
    <property type="match status" value="1"/>
</dbReference>
<dbReference type="PANTHER" id="PTHR30537">
    <property type="entry name" value="HTH-TYPE TRANSCRIPTIONAL REGULATOR"/>
    <property type="match status" value="1"/>
</dbReference>
<dbReference type="AlphaFoldDB" id="A0A7H0LI22"/>
<dbReference type="GO" id="GO:0003700">
    <property type="term" value="F:DNA-binding transcription factor activity"/>
    <property type="evidence" value="ECO:0007669"/>
    <property type="project" value="InterPro"/>
</dbReference>
<dbReference type="FunFam" id="3.40.190.290:FF:000001">
    <property type="entry name" value="Transcriptional regulator, LysR family"/>
    <property type="match status" value="1"/>
</dbReference>
<dbReference type="InterPro" id="IPR000847">
    <property type="entry name" value="LysR_HTH_N"/>
</dbReference>
<evidence type="ECO:0000256" key="2">
    <source>
        <dbReference type="ARBA" id="ARBA00023015"/>
    </source>
</evidence>
<dbReference type="SUPFAM" id="SSF46785">
    <property type="entry name" value="Winged helix' DNA-binding domain"/>
    <property type="match status" value="1"/>
</dbReference>
<evidence type="ECO:0000313" key="6">
    <source>
        <dbReference type="EMBL" id="QNQ09325.1"/>
    </source>
</evidence>
<dbReference type="InterPro" id="IPR036390">
    <property type="entry name" value="WH_DNA-bd_sf"/>
</dbReference>
<protein>
    <submittedName>
        <fullName evidence="6">LysR family transcriptional regulator</fullName>
    </submittedName>
</protein>
<evidence type="ECO:0000256" key="3">
    <source>
        <dbReference type="ARBA" id="ARBA00023125"/>
    </source>
</evidence>
<dbReference type="InterPro" id="IPR005119">
    <property type="entry name" value="LysR_subst-bd"/>
</dbReference>
<dbReference type="FunFam" id="1.10.10.10:FF:000001">
    <property type="entry name" value="LysR family transcriptional regulator"/>
    <property type="match status" value="1"/>
</dbReference>
<dbReference type="PROSITE" id="PS50931">
    <property type="entry name" value="HTH_LYSR"/>
    <property type="match status" value="1"/>
</dbReference>
<keyword evidence="3" id="KW-0238">DNA-binding</keyword>
<dbReference type="InterPro" id="IPR036388">
    <property type="entry name" value="WH-like_DNA-bd_sf"/>
</dbReference>
<dbReference type="GO" id="GO:0006351">
    <property type="term" value="P:DNA-templated transcription"/>
    <property type="evidence" value="ECO:0007669"/>
    <property type="project" value="TreeGrafter"/>
</dbReference>
<dbReference type="InterPro" id="IPR058163">
    <property type="entry name" value="LysR-type_TF_proteobact-type"/>
</dbReference>
<name>A0A7H0LI22_9SPHN</name>
<proteinExistence type="inferred from homology"/>
<dbReference type="Pfam" id="PF03466">
    <property type="entry name" value="LysR_substrate"/>
    <property type="match status" value="1"/>
</dbReference>
<gene>
    <name evidence="6" type="ORF">H3Z74_22090</name>
</gene>
<dbReference type="EMBL" id="CP061038">
    <property type="protein sequence ID" value="QNQ09325.1"/>
    <property type="molecule type" value="Genomic_DNA"/>
</dbReference>
<evidence type="ECO:0000259" key="5">
    <source>
        <dbReference type="PROSITE" id="PS50931"/>
    </source>
</evidence>
<accession>A0A7H0LI22</accession>
<reference evidence="6 7" key="1">
    <citation type="submission" date="2020-09" db="EMBL/GenBank/DDBJ databases">
        <title>Sphingomonas sp., a new species isolated from pork steak.</title>
        <authorList>
            <person name="Heidler von Heilborn D."/>
        </authorList>
    </citation>
    <scope>NUCLEOTIDE SEQUENCE [LARGE SCALE GENOMIC DNA]</scope>
    <source>
        <strain evidence="7">S8-3T</strain>
    </source>
</reference>
<sequence length="307" mass="33355">MAREWVDRTGEMEVVAEVVTRGSFSAAARALDLTPSAISRTITKLETRLGVRLFVRTTRALALTAEGEAYHRAAQRILRDLDDAERVAADRGSPRGRLRVTATLVHGRLAIVPLLGPFLELYPDIMVDLSLTDTIIDLVEERADVAIRIGPLADSTLMARRLGDSGRSIVASPAYLARHGCPKTPNDLFAHNCIGFNFRRHQIGWPFRIGEEEVELAVTGNVEANNGETVAQCAREGIGIARVGTFHVAEDIAAGRLVSLLDAFNPGDREAFHALFIGGAQMPARVRVFVDYLAERLGKDALIAAPG</sequence>
<dbReference type="GO" id="GO:0043565">
    <property type="term" value="F:sequence-specific DNA binding"/>
    <property type="evidence" value="ECO:0007669"/>
    <property type="project" value="TreeGrafter"/>
</dbReference>
<dbReference type="PANTHER" id="PTHR30537:SF71">
    <property type="entry name" value="TRANSCRIPTIONAL REGULATORY PROTEIN"/>
    <property type="match status" value="1"/>
</dbReference>
<dbReference type="PRINTS" id="PR00039">
    <property type="entry name" value="HTHLYSR"/>
</dbReference>
<dbReference type="Proteomes" id="UP000516148">
    <property type="component" value="Chromosome"/>
</dbReference>
<dbReference type="KEGG" id="spap:H3Z74_22090"/>
<dbReference type="Pfam" id="PF00126">
    <property type="entry name" value="HTH_1"/>
    <property type="match status" value="1"/>
</dbReference>
<dbReference type="Gene3D" id="3.40.190.290">
    <property type="match status" value="1"/>
</dbReference>
<evidence type="ECO:0000256" key="1">
    <source>
        <dbReference type="ARBA" id="ARBA00009437"/>
    </source>
</evidence>
<dbReference type="RefSeq" id="WP_187761641.1">
    <property type="nucleotide sequence ID" value="NZ_CP061038.1"/>
</dbReference>
<feature type="domain" description="HTH lysR-type" evidence="5">
    <location>
        <begin position="12"/>
        <end position="64"/>
    </location>
</feature>
<organism evidence="6 7">
    <name type="scientific">Sphingomonas alpina</name>
    <dbReference type="NCBI Taxonomy" id="653931"/>
    <lineage>
        <taxon>Bacteria</taxon>
        <taxon>Pseudomonadati</taxon>
        <taxon>Pseudomonadota</taxon>
        <taxon>Alphaproteobacteria</taxon>
        <taxon>Sphingomonadales</taxon>
        <taxon>Sphingomonadaceae</taxon>
        <taxon>Sphingomonas</taxon>
    </lineage>
</organism>